<dbReference type="Pfam" id="PF00172">
    <property type="entry name" value="Zn_clus"/>
    <property type="match status" value="1"/>
</dbReference>
<feature type="region of interest" description="Disordered" evidence="8">
    <location>
        <begin position="133"/>
        <end position="212"/>
    </location>
</feature>
<evidence type="ECO:0000313" key="11">
    <source>
        <dbReference type="EMBL" id="SPQ25598.1"/>
    </source>
</evidence>
<dbReference type="Pfam" id="PF00096">
    <property type="entry name" value="zf-C2H2"/>
    <property type="match status" value="1"/>
</dbReference>
<organism evidence="11 12">
    <name type="scientific">Thermothielavioides terrestris</name>
    <dbReference type="NCBI Taxonomy" id="2587410"/>
    <lineage>
        <taxon>Eukaryota</taxon>
        <taxon>Fungi</taxon>
        <taxon>Dikarya</taxon>
        <taxon>Ascomycota</taxon>
        <taxon>Pezizomycotina</taxon>
        <taxon>Sordariomycetes</taxon>
        <taxon>Sordariomycetidae</taxon>
        <taxon>Sordariales</taxon>
        <taxon>Chaetomiaceae</taxon>
        <taxon>Thermothielavioides</taxon>
    </lineage>
</organism>
<keyword evidence="1" id="KW-0479">Metal-binding</keyword>
<feature type="compositionally biased region" description="Low complexity" evidence="8">
    <location>
        <begin position="293"/>
        <end position="305"/>
    </location>
</feature>
<dbReference type="Proteomes" id="UP000289323">
    <property type="component" value="Unassembled WGS sequence"/>
</dbReference>
<dbReference type="PANTHER" id="PTHR47660">
    <property type="entry name" value="TRANSCRIPTION FACTOR WITH C2H2 AND ZN(2)-CYS(6) DNA BINDING DOMAIN (EUROFUNG)-RELATED-RELATED"/>
    <property type="match status" value="1"/>
</dbReference>
<keyword evidence="3" id="KW-0862">Zinc</keyword>
<protein>
    <submittedName>
        <fullName evidence="11">Dafe8ccf-24ab-49ae-a8df-fc87805d4e31</fullName>
    </submittedName>
</protein>
<gene>
    <name evidence="11" type="ORF">TT172_LOCUS8017</name>
</gene>
<dbReference type="PANTHER" id="PTHR47660:SF2">
    <property type="entry name" value="TRANSCRIPTION FACTOR WITH C2H2 AND ZN(2)-CYS(6) DNA BINDING DOMAIN (EUROFUNG)"/>
    <property type="match status" value="1"/>
</dbReference>
<dbReference type="SMART" id="SM00066">
    <property type="entry name" value="GAL4"/>
    <property type="match status" value="1"/>
</dbReference>
<dbReference type="CDD" id="cd00067">
    <property type="entry name" value="GAL4"/>
    <property type="match status" value="1"/>
</dbReference>
<dbReference type="InterPro" id="IPR013087">
    <property type="entry name" value="Znf_C2H2_type"/>
</dbReference>
<feature type="region of interest" description="Disordered" evidence="8">
    <location>
        <begin position="811"/>
        <end position="866"/>
    </location>
</feature>
<accession>A0A3S4ATE8</accession>
<dbReference type="Gene3D" id="3.30.160.60">
    <property type="entry name" value="Classic Zinc Finger"/>
    <property type="match status" value="1"/>
</dbReference>
<evidence type="ECO:0000256" key="8">
    <source>
        <dbReference type="SAM" id="MobiDB-lite"/>
    </source>
</evidence>
<dbReference type="GO" id="GO:0006351">
    <property type="term" value="P:DNA-templated transcription"/>
    <property type="evidence" value="ECO:0007669"/>
    <property type="project" value="InterPro"/>
</dbReference>
<dbReference type="PROSITE" id="PS50157">
    <property type="entry name" value="ZINC_FINGER_C2H2_2"/>
    <property type="match status" value="2"/>
</dbReference>
<dbReference type="Pfam" id="PF04082">
    <property type="entry name" value="Fungal_trans"/>
    <property type="match status" value="1"/>
</dbReference>
<dbReference type="GO" id="GO:0003677">
    <property type="term" value="F:DNA binding"/>
    <property type="evidence" value="ECO:0007669"/>
    <property type="project" value="InterPro"/>
</dbReference>
<keyword evidence="5" id="KW-0804">Transcription</keyword>
<dbReference type="InterPro" id="IPR001138">
    <property type="entry name" value="Zn2Cys6_DnaBD"/>
</dbReference>
<dbReference type="PROSITE" id="PS00463">
    <property type="entry name" value="ZN2_CY6_FUNGAL_1"/>
    <property type="match status" value="1"/>
</dbReference>
<dbReference type="Gene3D" id="4.10.240.10">
    <property type="entry name" value="Zn(2)-C6 fungal-type DNA-binding domain"/>
    <property type="match status" value="1"/>
</dbReference>
<feature type="region of interest" description="Disordered" evidence="8">
    <location>
        <begin position="666"/>
        <end position="709"/>
    </location>
</feature>
<evidence type="ECO:0000256" key="6">
    <source>
        <dbReference type="ARBA" id="ARBA00023242"/>
    </source>
</evidence>
<feature type="domain" description="C2H2-type" evidence="10">
    <location>
        <begin position="47"/>
        <end position="74"/>
    </location>
</feature>
<keyword evidence="2 7" id="KW-0863">Zinc-finger</keyword>
<evidence type="ECO:0000259" key="9">
    <source>
        <dbReference type="PROSITE" id="PS50048"/>
    </source>
</evidence>
<dbReference type="SUPFAM" id="SSF57701">
    <property type="entry name" value="Zn2/Cys6 DNA-binding domain"/>
    <property type="match status" value="1"/>
</dbReference>
<dbReference type="InterPro" id="IPR007219">
    <property type="entry name" value="XnlR_reg_dom"/>
</dbReference>
<feature type="domain" description="C2H2-type" evidence="10">
    <location>
        <begin position="19"/>
        <end position="46"/>
    </location>
</feature>
<evidence type="ECO:0000256" key="4">
    <source>
        <dbReference type="ARBA" id="ARBA00023015"/>
    </source>
</evidence>
<keyword evidence="6" id="KW-0539">Nucleus</keyword>
<evidence type="ECO:0000256" key="7">
    <source>
        <dbReference type="PROSITE-ProRule" id="PRU00042"/>
    </source>
</evidence>
<dbReference type="PROSITE" id="PS50048">
    <property type="entry name" value="ZN2_CY6_FUNGAL_2"/>
    <property type="match status" value="1"/>
</dbReference>
<dbReference type="PROSITE" id="PS00028">
    <property type="entry name" value="ZINC_FINGER_C2H2_1"/>
    <property type="match status" value="2"/>
</dbReference>
<feature type="compositionally biased region" description="Low complexity" evidence="8">
    <location>
        <begin position="144"/>
        <end position="158"/>
    </location>
</feature>
<reference evidence="11 12" key="1">
    <citation type="submission" date="2018-04" db="EMBL/GenBank/DDBJ databases">
        <authorList>
            <person name="Huttner S."/>
            <person name="Dainat J."/>
        </authorList>
    </citation>
    <scope>NUCLEOTIDE SEQUENCE [LARGE SCALE GENOMIC DNA]</scope>
</reference>
<dbReference type="InterPro" id="IPR036236">
    <property type="entry name" value="Znf_C2H2_sf"/>
</dbReference>
<name>A0A3S4ATE8_9PEZI</name>
<dbReference type="SMART" id="SM00355">
    <property type="entry name" value="ZnF_C2H2"/>
    <property type="match status" value="2"/>
</dbReference>
<evidence type="ECO:0000256" key="3">
    <source>
        <dbReference type="ARBA" id="ARBA00022833"/>
    </source>
</evidence>
<dbReference type="FunFam" id="3.30.160.60:FF:002343">
    <property type="entry name" value="Zinc finger protein 33A"/>
    <property type="match status" value="1"/>
</dbReference>
<evidence type="ECO:0000256" key="5">
    <source>
        <dbReference type="ARBA" id="ARBA00023163"/>
    </source>
</evidence>
<evidence type="ECO:0000256" key="2">
    <source>
        <dbReference type="ARBA" id="ARBA00022771"/>
    </source>
</evidence>
<keyword evidence="4" id="KW-0805">Transcription regulation</keyword>
<dbReference type="InterPro" id="IPR036864">
    <property type="entry name" value="Zn2-C6_fun-type_DNA-bd_sf"/>
</dbReference>
<feature type="compositionally biased region" description="Pro residues" evidence="8">
    <location>
        <begin position="669"/>
        <end position="691"/>
    </location>
</feature>
<dbReference type="GO" id="GO:0000981">
    <property type="term" value="F:DNA-binding transcription factor activity, RNA polymerase II-specific"/>
    <property type="evidence" value="ECO:0007669"/>
    <property type="project" value="InterPro"/>
</dbReference>
<evidence type="ECO:0000259" key="10">
    <source>
        <dbReference type="PROSITE" id="PS50157"/>
    </source>
</evidence>
<evidence type="ECO:0000313" key="12">
    <source>
        <dbReference type="Proteomes" id="UP000289323"/>
    </source>
</evidence>
<feature type="domain" description="Zn(2)-C6 fungal-type" evidence="9">
    <location>
        <begin position="95"/>
        <end position="124"/>
    </location>
</feature>
<evidence type="ECO:0000256" key="1">
    <source>
        <dbReference type="ARBA" id="ARBA00022723"/>
    </source>
</evidence>
<feature type="compositionally biased region" description="Basic and acidic residues" evidence="8">
    <location>
        <begin position="331"/>
        <end position="355"/>
    </location>
</feature>
<feature type="compositionally biased region" description="Low complexity" evidence="8">
    <location>
        <begin position="823"/>
        <end position="833"/>
    </location>
</feature>
<proteinExistence type="predicted"/>
<feature type="region of interest" description="Disordered" evidence="8">
    <location>
        <begin position="327"/>
        <end position="357"/>
    </location>
</feature>
<dbReference type="SUPFAM" id="SSF57667">
    <property type="entry name" value="beta-beta-alpha zinc fingers"/>
    <property type="match status" value="1"/>
</dbReference>
<dbReference type="GO" id="GO:0008270">
    <property type="term" value="F:zinc ion binding"/>
    <property type="evidence" value="ECO:0007669"/>
    <property type="project" value="UniProtKB-KW"/>
</dbReference>
<dbReference type="EMBL" id="OUUZ01000015">
    <property type="protein sequence ID" value="SPQ25598.1"/>
    <property type="molecule type" value="Genomic_DNA"/>
</dbReference>
<feature type="compositionally biased region" description="Low complexity" evidence="8">
    <location>
        <begin position="699"/>
        <end position="709"/>
    </location>
</feature>
<feature type="compositionally biased region" description="Low complexity" evidence="8">
    <location>
        <begin position="203"/>
        <end position="212"/>
    </location>
</feature>
<dbReference type="AlphaFoldDB" id="A0A3S4ATE8"/>
<sequence length="958" mass="103060">MSTIEVAGSSTRADGQGLFQCGACKRHYNRLDHLARHVRSHTNFKPHRCSLCGKSFSRTDLLKRHVAAHDVRNAKVNNLSRGGAADEAPGRVTQACRACATNHVRCTETKPCRRCADRGLECVFVRTDDAMTSPAPAPAAGFQPSHLMMSPSSMPSSLDVQVEEPMRLSVSGSDAAEGPLSQPVPPSLQQVARPGPVPQTLQPGTAAGPSAGAAIDQSAFDDDNFMGAQPELPTGYCTPAFTEWNFLPGLWSDADGVGIGQPFPGIELDDLDLRFLGTYNTTVPFEFAYAPQPVSPQRPSVPMRSSDADAGDPASWASEAFRNHHWRFRPNPKDHGGAEEHNLSLPSDARDHPSPDSHISFAPRVTPARLGARARDNILTIVIKSCRPENLPKAVACFPSAELLDTLIQFYLTSPQARADSFIHAATFDPNEKKPELLLAMAAAGAVLTSDPTLAKLGYAMQECVRTAIPAVWETNNSLVRNLELTQAFLINLEIGLWSGLSRKVEITESFLQSPLTMFRRGGRFRRSNYPPVALDAADQTASAAEASWRAWVQQESFKRTAFRLLQHDLNSSMYLMVNPLVSYAELSLPLPCSPCLWSAPSAQQWRSLLLQCPSLAHQPPTVADYLDDPGAFQNPRATPILLDVAGANEAFLACAWSLAAPQTARALPPDPATHPQPQPQPQPKPLPAPVPDHHHHSLPPQQQPGTTDTHTLLALHTRLDLIHLHLHAPFDEIQTLAGAEGPEAARGAYAGVADWARTEAARKAVCHAGQVLRFARRAARGMLHGPAAAGIYQAGLVLWVWGLLEARRAGGGGPPPPGKGGAVVAPQQQQQQRGVSGGEDDAAPARGRERGRGSASAGHGGEERVCLDGGEEEGLAVQRFTCFGVGRPCLRGGGGAADEVVWLADPEAVLGAILGILRDNYEGLPRPHLVERLLQLMEALQRASAGMMEFHGQLDKQ</sequence>
<feature type="region of interest" description="Disordered" evidence="8">
    <location>
        <begin position="293"/>
        <end position="314"/>
    </location>
</feature>